<dbReference type="Proteomes" id="UP000181976">
    <property type="component" value="Unassembled WGS sequence"/>
</dbReference>
<evidence type="ECO:0000313" key="2">
    <source>
        <dbReference type="Proteomes" id="UP000181976"/>
    </source>
</evidence>
<dbReference type="EMBL" id="FONA01000001">
    <property type="protein sequence ID" value="SFD72311.1"/>
    <property type="molecule type" value="Genomic_DNA"/>
</dbReference>
<dbReference type="AlphaFoldDB" id="A0A1I1UNA7"/>
<dbReference type="InParanoid" id="A0A1I1UNA7"/>
<proteinExistence type="predicted"/>
<reference evidence="1 2" key="1">
    <citation type="submission" date="2016-10" db="EMBL/GenBank/DDBJ databases">
        <authorList>
            <person name="de Groot N.N."/>
        </authorList>
    </citation>
    <scope>NUCLEOTIDE SEQUENCE [LARGE SCALE GENOMIC DNA]</scope>
    <source>
        <strain evidence="1 2">DSM 19012</strain>
    </source>
</reference>
<keyword evidence="2" id="KW-1185">Reference proteome</keyword>
<gene>
    <name evidence="1" type="ORF">SAMN05444380_101141</name>
</gene>
<name>A0A1I1UNA7_9BACT</name>
<sequence length="84" mass="9540">MYLCFRLLIIRVKMSVVCVINQMSVYLYYIPVPTGPKRITSVASRFASFYRKINGTRSMSCLKDGCVGVLYGKQLTNKINFGCL</sequence>
<organism evidence="1 2">
    <name type="scientific">Thermophagus xiamenensis</name>
    <dbReference type="NCBI Taxonomy" id="385682"/>
    <lineage>
        <taxon>Bacteria</taxon>
        <taxon>Pseudomonadati</taxon>
        <taxon>Bacteroidota</taxon>
        <taxon>Bacteroidia</taxon>
        <taxon>Marinilabiliales</taxon>
        <taxon>Marinilabiliaceae</taxon>
        <taxon>Thermophagus</taxon>
    </lineage>
</organism>
<accession>A0A1I1UNA7</accession>
<evidence type="ECO:0000313" key="1">
    <source>
        <dbReference type="EMBL" id="SFD72311.1"/>
    </source>
</evidence>
<protein>
    <submittedName>
        <fullName evidence="1">Uncharacterized protein</fullName>
    </submittedName>
</protein>
<dbReference type="STRING" id="385682.SAMN05444380_101141"/>